<evidence type="ECO:0000256" key="3">
    <source>
        <dbReference type="ARBA" id="ARBA00022692"/>
    </source>
</evidence>
<feature type="transmembrane region" description="Helical" evidence="8">
    <location>
        <begin position="168"/>
        <end position="188"/>
    </location>
</feature>
<dbReference type="AlphaFoldDB" id="A0AAV1E0R0"/>
<organism evidence="10 11">
    <name type="scientific">Oldenlandia corymbosa var. corymbosa</name>
    <dbReference type="NCBI Taxonomy" id="529605"/>
    <lineage>
        <taxon>Eukaryota</taxon>
        <taxon>Viridiplantae</taxon>
        <taxon>Streptophyta</taxon>
        <taxon>Embryophyta</taxon>
        <taxon>Tracheophyta</taxon>
        <taxon>Spermatophyta</taxon>
        <taxon>Magnoliopsida</taxon>
        <taxon>eudicotyledons</taxon>
        <taxon>Gunneridae</taxon>
        <taxon>Pentapetalae</taxon>
        <taxon>asterids</taxon>
        <taxon>lamiids</taxon>
        <taxon>Gentianales</taxon>
        <taxon>Rubiaceae</taxon>
        <taxon>Rubioideae</taxon>
        <taxon>Spermacoceae</taxon>
        <taxon>Hedyotis-Oldenlandia complex</taxon>
        <taxon>Oldenlandia</taxon>
    </lineage>
</organism>
<feature type="compositionally biased region" description="Basic and acidic residues" evidence="7">
    <location>
        <begin position="29"/>
        <end position="40"/>
    </location>
</feature>
<evidence type="ECO:0000256" key="5">
    <source>
        <dbReference type="ARBA" id="ARBA00023136"/>
    </source>
</evidence>
<sequence>MAFRRCIISRTKPLYQEQRFSPSFSLINSRREDDEHDSPKKTSSNSTPSTRKIPSFLQSPIPASRFNRFNGFQKGSPSSAQFMNTMSYGSIVFGRSMSTGVDGGAAADKVEFMGDVAEVLSDGAIDNVVTQAAPGVSEVAAAAADSFFPVAAVQHFIDYVHTFTGFNWWASIAATTILIRFCTVPLLIHQLKATTKFTLLRPKLEEIKEEMQNRGMSPTAVAEGQTEMKKLFKEYGVTPFTPLKGLLIQGPVFICFFVAINNMVEKVPSFKEGGAFWFTDLTTPDSMYILPVLTGLTFWITVECNMQDGMEGNPAANTIKNVSRGFAVATVFLTSTFAKGIFFYWITANIFSLMYGSVIRNHAVKKALGIPIITPPPPSTSGQKPSLGFFEGIKKYAAAQAEMQRQQTLSSAAGGSKASSQQQPPATPVQQSLSQEQRIPSSSVLSQKIKSLERQVKGRKKGNKKR</sequence>
<evidence type="ECO:0000256" key="7">
    <source>
        <dbReference type="SAM" id="MobiDB-lite"/>
    </source>
</evidence>
<dbReference type="InterPro" id="IPR001708">
    <property type="entry name" value="YidC/ALB3/OXA1/COX18"/>
</dbReference>
<dbReference type="InterPro" id="IPR028055">
    <property type="entry name" value="YidC/Oxa/ALB_C"/>
</dbReference>
<comment type="similarity">
    <text evidence="2">Belongs to the OXA1/ALB3/YidC (TC 2.A.9.2) family.</text>
</comment>
<feature type="compositionally biased region" description="Low complexity" evidence="7">
    <location>
        <begin position="41"/>
        <end position="50"/>
    </location>
</feature>
<feature type="compositionally biased region" description="Polar residues" evidence="7">
    <location>
        <begin position="433"/>
        <end position="449"/>
    </location>
</feature>
<name>A0AAV1E0R0_OLDCO</name>
<feature type="domain" description="Membrane insertase YidC/Oxa/ALB C-terminal" evidence="9">
    <location>
        <begin position="168"/>
        <end position="359"/>
    </location>
</feature>
<gene>
    <name evidence="10" type="ORF">OLC1_LOCUS19780</name>
</gene>
<keyword evidence="5 8" id="KW-0472">Membrane</keyword>
<keyword evidence="3 6" id="KW-0812">Transmembrane</keyword>
<evidence type="ECO:0000259" key="9">
    <source>
        <dbReference type="Pfam" id="PF02096"/>
    </source>
</evidence>
<dbReference type="GO" id="GO:0032979">
    <property type="term" value="P:protein insertion into mitochondrial inner membrane from matrix"/>
    <property type="evidence" value="ECO:0007669"/>
    <property type="project" value="TreeGrafter"/>
</dbReference>
<feature type="region of interest" description="Disordered" evidence="7">
    <location>
        <begin position="25"/>
        <end position="57"/>
    </location>
</feature>
<evidence type="ECO:0000256" key="8">
    <source>
        <dbReference type="SAM" id="Phobius"/>
    </source>
</evidence>
<dbReference type="PANTHER" id="PTHR12428">
    <property type="entry name" value="OXA1"/>
    <property type="match status" value="1"/>
</dbReference>
<comment type="subcellular location">
    <subcellularLocation>
        <location evidence="1 6">Membrane</location>
        <topology evidence="1 6">Multi-pass membrane protein</topology>
    </subcellularLocation>
</comment>
<dbReference type="GO" id="GO:0032977">
    <property type="term" value="F:membrane insertase activity"/>
    <property type="evidence" value="ECO:0007669"/>
    <property type="project" value="InterPro"/>
</dbReference>
<feature type="transmembrane region" description="Helical" evidence="8">
    <location>
        <begin position="325"/>
        <end position="346"/>
    </location>
</feature>
<feature type="compositionally biased region" description="Basic residues" evidence="7">
    <location>
        <begin position="457"/>
        <end position="466"/>
    </location>
</feature>
<evidence type="ECO:0000256" key="4">
    <source>
        <dbReference type="ARBA" id="ARBA00022989"/>
    </source>
</evidence>
<evidence type="ECO:0000313" key="11">
    <source>
        <dbReference type="Proteomes" id="UP001161247"/>
    </source>
</evidence>
<reference evidence="10" key="1">
    <citation type="submission" date="2023-03" db="EMBL/GenBank/DDBJ databases">
        <authorList>
            <person name="Julca I."/>
        </authorList>
    </citation>
    <scope>NUCLEOTIDE SEQUENCE</scope>
</reference>
<keyword evidence="11" id="KW-1185">Reference proteome</keyword>
<keyword evidence="4 8" id="KW-1133">Transmembrane helix</keyword>
<comment type="similarity">
    <text evidence="6">Belongs to the OXA1/ALB3/YidC family.</text>
</comment>
<evidence type="ECO:0000256" key="6">
    <source>
        <dbReference type="RuleBase" id="RU003945"/>
    </source>
</evidence>
<dbReference type="PANTHER" id="PTHR12428:SF34">
    <property type="entry name" value="MITOCHONDRIAL INNER MEMBRANE PROTEIN OXA1-LIKE"/>
    <property type="match status" value="1"/>
</dbReference>
<accession>A0AAV1E0R0</accession>
<protein>
    <submittedName>
        <fullName evidence="10">OLC1v1013088C1</fullName>
    </submittedName>
</protein>
<proteinExistence type="inferred from homology"/>
<feature type="compositionally biased region" description="Low complexity" evidence="7">
    <location>
        <begin position="410"/>
        <end position="432"/>
    </location>
</feature>
<feature type="transmembrane region" description="Helical" evidence="8">
    <location>
        <begin position="246"/>
        <end position="264"/>
    </location>
</feature>
<evidence type="ECO:0000313" key="10">
    <source>
        <dbReference type="EMBL" id="CAI9112619.1"/>
    </source>
</evidence>
<feature type="region of interest" description="Disordered" evidence="7">
    <location>
        <begin position="406"/>
        <end position="466"/>
    </location>
</feature>
<dbReference type="GO" id="GO:0005743">
    <property type="term" value="C:mitochondrial inner membrane"/>
    <property type="evidence" value="ECO:0007669"/>
    <property type="project" value="TreeGrafter"/>
</dbReference>
<dbReference type="CDD" id="cd20069">
    <property type="entry name" value="5TM_Oxa1-like"/>
    <property type="match status" value="1"/>
</dbReference>
<evidence type="ECO:0000256" key="2">
    <source>
        <dbReference type="ARBA" id="ARBA00010583"/>
    </source>
</evidence>
<evidence type="ECO:0000256" key="1">
    <source>
        <dbReference type="ARBA" id="ARBA00004141"/>
    </source>
</evidence>
<dbReference type="Pfam" id="PF02096">
    <property type="entry name" value="60KD_IMP"/>
    <property type="match status" value="1"/>
</dbReference>
<dbReference type="Proteomes" id="UP001161247">
    <property type="component" value="Chromosome 7"/>
</dbReference>
<dbReference type="NCBIfam" id="TIGR03592">
    <property type="entry name" value="yidC_oxa1_cterm"/>
    <property type="match status" value="1"/>
</dbReference>
<dbReference type="EMBL" id="OX459124">
    <property type="protein sequence ID" value="CAI9112619.1"/>
    <property type="molecule type" value="Genomic_DNA"/>
</dbReference>